<evidence type="ECO:0000256" key="2">
    <source>
        <dbReference type="ARBA" id="ARBA00023015"/>
    </source>
</evidence>
<gene>
    <name evidence="6" type="ORF">ERUC_LOCUS29144</name>
</gene>
<dbReference type="EMBL" id="CAKOAT010358488">
    <property type="protein sequence ID" value="CAH8363388.1"/>
    <property type="molecule type" value="Genomic_DNA"/>
</dbReference>
<organism evidence="6 7">
    <name type="scientific">Eruca vesicaria subsp. sativa</name>
    <name type="common">Garden rocket</name>
    <name type="synonym">Eruca sativa</name>
    <dbReference type="NCBI Taxonomy" id="29727"/>
    <lineage>
        <taxon>Eukaryota</taxon>
        <taxon>Viridiplantae</taxon>
        <taxon>Streptophyta</taxon>
        <taxon>Embryophyta</taxon>
        <taxon>Tracheophyta</taxon>
        <taxon>Spermatophyta</taxon>
        <taxon>Magnoliopsida</taxon>
        <taxon>eudicotyledons</taxon>
        <taxon>Gunneridae</taxon>
        <taxon>Pentapetalae</taxon>
        <taxon>rosids</taxon>
        <taxon>malvids</taxon>
        <taxon>Brassicales</taxon>
        <taxon>Brassicaceae</taxon>
        <taxon>Brassiceae</taxon>
        <taxon>Eruca</taxon>
    </lineage>
</organism>
<dbReference type="Pfam" id="PF26576">
    <property type="entry name" value="IBH1_N"/>
    <property type="match status" value="1"/>
</dbReference>
<proteinExistence type="predicted"/>
<dbReference type="InterPro" id="IPR044549">
    <property type="entry name" value="bHLH_AtIBH1-like"/>
</dbReference>
<evidence type="ECO:0000313" key="6">
    <source>
        <dbReference type="EMBL" id="CAH8363388.1"/>
    </source>
</evidence>
<feature type="domain" description="IBH1-like N-terminal" evidence="5">
    <location>
        <begin position="18"/>
        <end position="78"/>
    </location>
</feature>
<dbReference type="GO" id="GO:0005634">
    <property type="term" value="C:nucleus"/>
    <property type="evidence" value="ECO:0007669"/>
    <property type="project" value="UniProtKB-SubCell"/>
</dbReference>
<comment type="caution">
    <text evidence="6">The sequence shown here is derived from an EMBL/GenBank/DDBJ whole genome shotgun (WGS) entry which is preliminary data.</text>
</comment>
<evidence type="ECO:0000313" key="7">
    <source>
        <dbReference type="Proteomes" id="UP001642260"/>
    </source>
</evidence>
<keyword evidence="3" id="KW-0804">Transcription</keyword>
<keyword evidence="4" id="KW-0539">Nucleus</keyword>
<dbReference type="Proteomes" id="UP001642260">
    <property type="component" value="Unassembled WGS sequence"/>
</dbReference>
<dbReference type="PANTHER" id="PTHR33124:SF109">
    <property type="entry name" value="TRANSCRIPTION FACTOR IBH1"/>
    <property type="match status" value="1"/>
</dbReference>
<dbReference type="AlphaFoldDB" id="A0ABC8KX59"/>
<evidence type="ECO:0000259" key="5">
    <source>
        <dbReference type="Pfam" id="PF26576"/>
    </source>
</evidence>
<evidence type="ECO:0000256" key="3">
    <source>
        <dbReference type="ARBA" id="ARBA00023163"/>
    </source>
</evidence>
<dbReference type="InterPro" id="IPR059002">
    <property type="entry name" value="IBH1_N"/>
</dbReference>
<reference evidence="6 7" key="1">
    <citation type="submission" date="2022-03" db="EMBL/GenBank/DDBJ databases">
        <authorList>
            <person name="Macdonald S."/>
            <person name="Ahmed S."/>
            <person name="Newling K."/>
        </authorList>
    </citation>
    <scope>NUCLEOTIDE SEQUENCE [LARGE SCALE GENOMIC DNA]</scope>
</reference>
<dbReference type="InterPro" id="IPR044660">
    <property type="entry name" value="IBH1-like"/>
</dbReference>
<name>A0ABC8KX59_ERUVS</name>
<accession>A0ABC8KX59</accession>
<comment type="subcellular location">
    <subcellularLocation>
        <location evidence="1">Nucleus</location>
    </subcellularLocation>
</comment>
<keyword evidence="7" id="KW-1185">Reference proteome</keyword>
<keyword evidence="2" id="KW-0805">Transcription regulation</keyword>
<dbReference type="CDD" id="cd11444">
    <property type="entry name" value="bHLH_AtIBH1_like"/>
    <property type="match status" value="1"/>
</dbReference>
<evidence type="ECO:0000256" key="1">
    <source>
        <dbReference type="ARBA" id="ARBA00004123"/>
    </source>
</evidence>
<protein>
    <recommendedName>
        <fullName evidence="5">IBH1-like N-terminal domain-containing protein</fullName>
    </recommendedName>
</protein>
<sequence>MASADKPLNTDVPEKDVFALHFLQSLSNLRRQHTFNSPDKTNHRVNKIKKAAYVSMARAAGGTNRLWSRALLRRAAKENNRVVGLSRRNKRVTWLRRRSNNRRDPLEEKDAERLRNLVPGGGAMETSKLMEETAHYIKCLSMQLGKAVFESLKCVLGVRSCRLFTLSNKLKKFTISLTANPSRNSSLVLSNGMKWGLCVAVL</sequence>
<dbReference type="PANTHER" id="PTHR33124">
    <property type="entry name" value="TRANSCRIPTION FACTOR IBH1-LIKE 1"/>
    <property type="match status" value="1"/>
</dbReference>
<evidence type="ECO:0000256" key="4">
    <source>
        <dbReference type="ARBA" id="ARBA00023242"/>
    </source>
</evidence>